<reference evidence="2 3" key="1">
    <citation type="submission" date="2014-11" db="EMBL/GenBank/DDBJ databases">
        <authorList>
            <person name="Zhu J."/>
            <person name="Qi W."/>
            <person name="Song R."/>
        </authorList>
    </citation>
    <scope>NUCLEOTIDE SEQUENCE [LARGE SCALE GENOMIC DNA]</scope>
</reference>
<dbReference type="EMBL" id="CDMY01000498">
    <property type="protein sequence ID" value="CEM17858.1"/>
    <property type="molecule type" value="Genomic_DNA"/>
</dbReference>
<feature type="compositionally biased region" description="Basic and acidic residues" evidence="1">
    <location>
        <begin position="131"/>
        <end position="147"/>
    </location>
</feature>
<dbReference type="VEuPathDB" id="CryptoDB:Vbra_2576"/>
<feature type="compositionally biased region" description="Polar residues" evidence="1">
    <location>
        <begin position="74"/>
        <end position="88"/>
    </location>
</feature>
<feature type="region of interest" description="Disordered" evidence="1">
    <location>
        <begin position="108"/>
        <end position="157"/>
    </location>
</feature>
<dbReference type="Proteomes" id="UP000041254">
    <property type="component" value="Unassembled WGS sequence"/>
</dbReference>
<feature type="region of interest" description="Disordered" evidence="1">
    <location>
        <begin position="1"/>
        <end position="95"/>
    </location>
</feature>
<accession>A0A0G4FT46</accession>
<sequence>MIGSGLSRARGPPETPPRTGPAYETSLRIPLPIRRVTSPTGAKEGMRGKTAMVLPSRPSAGVTRATTGPLHGNPASTASSSTGPQGKTASGAEASRLVCLPSEGFECEERQVEAAQAGSANKGEELITLSDDERPDKQSSTRGEEAAAKPARSVGGAETDAAIALVNSLVQECERVRATAPTEDTLARLIRQQDDNTEALRLLHQDLRKLMESTEMESAVPIAEVAPLEQRAAAACEPPAAPEGLVLHASAQPNQKAIASSVYVTPQREAAAAASPSLPRVAVTPIWSSDSPRSAIIVPAPDADISSDSDADGQESDHEAPQDKEPGVTETESPPSPTFRDQHYESHPPSPFGLMCPTAEAAT</sequence>
<feature type="compositionally biased region" description="Basic and acidic residues" evidence="1">
    <location>
        <begin position="315"/>
        <end position="327"/>
    </location>
</feature>
<name>A0A0G4FT46_VITBC</name>
<feature type="compositionally biased region" description="Acidic residues" evidence="1">
    <location>
        <begin position="305"/>
        <end position="314"/>
    </location>
</feature>
<protein>
    <submittedName>
        <fullName evidence="2">Uncharacterized protein</fullName>
    </submittedName>
</protein>
<organism evidence="2 3">
    <name type="scientific">Vitrella brassicaformis (strain CCMP3155)</name>
    <dbReference type="NCBI Taxonomy" id="1169540"/>
    <lineage>
        <taxon>Eukaryota</taxon>
        <taxon>Sar</taxon>
        <taxon>Alveolata</taxon>
        <taxon>Colpodellida</taxon>
        <taxon>Vitrellaceae</taxon>
        <taxon>Vitrella</taxon>
    </lineage>
</organism>
<evidence type="ECO:0000313" key="2">
    <source>
        <dbReference type="EMBL" id="CEM17858.1"/>
    </source>
</evidence>
<dbReference type="AlphaFoldDB" id="A0A0G4FT46"/>
<gene>
    <name evidence="2" type="ORF">Vbra_2576</name>
</gene>
<proteinExistence type="predicted"/>
<feature type="region of interest" description="Disordered" evidence="1">
    <location>
        <begin position="292"/>
        <end position="363"/>
    </location>
</feature>
<evidence type="ECO:0000256" key="1">
    <source>
        <dbReference type="SAM" id="MobiDB-lite"/>
    </source>
</evidence>
<keyword evidence="3" id="KW-1185">Reference proteome</keyword>
<evidence type="ECO:0000313" key="3">
    <source>
        <dbReference type="Proteomes" id="UP000041254"/>
    </source>
</evidence>
<dbReference type="InParanoid" id="A0A0G4FT46"/>